<evidence type="ECO:0008006" key="4">
    <source>
        <dbReference type="Google" id="ProtNLM"/>
    </source>
</evidence>
<keyword evidence="1" id="KW-0175">Coiled coil</keyword>
<dbReference type="AlphaFoldDB" id="A0A086Y424"/>
<accession>A0A086Y424</accession>
<keyword evidence="3" id="KW-1185">Reference proteome</keyword>
<protein>
    <recommendedName>
        <fullName evidence="4">Flagellar export protein FliJ</fullName>
    </recommendedName>
</protein>
<proteinExistence type="predicted"/>
<organism evidence="2 3">
    <name type="scientific">Paenirhodobacter enshiensis</name>
    <dbReference type="NCBI Taxonomy" id="1105367"/>
    <lineage>
        <taxon>Bacteria</taxon>
        <taxon>Pseudomonadati</taxon>
        <taxon>Pseudomonadota</taxon>
        <taxon>Alphaproteobacteria</taxon>
        <taxon>Rhodobacterales</taxon>
        <taxon>Rhodobacter group</taxon>
        <taxon>Paenirhodobacter</taxon>
    </lineage>
</organism>
<dbReference type="EMBL" id="JFZB01000005">
    <property type="protein sequence ID" value="KFI29024.1"/>
    <property type="molecule type" value="Genomic_DNA"/>
</dbReference>
<evidence type="ECO:0000313" key="2">
    <source>
        <dbReference type="EMBL" id="KFI29024.1"/>
    </source>
</evidence>
<dbReference type="Proteomes" id="UP000028824">
    <property type="component" value="Unassembled WGS sequence"/>
</dbReference>
<feature type="coiled-coil region" evidence="1">
    <location>
        <begin position="24"/>
        <end position="51"/>
    </location>
</feature>
<reference evidence="2 3" key="1">
    <citation type="submission" date="2014-03" db="EMBL/GenBank/DDBJ databases">
        <title>Genome of Paenirhodobacter enshiensis DW2-9.</title>
        <authorList>
            <person name="Wang D."/>
            <person name="Wang G."/>
        </authorList>
    </citation>
    <scope>NUCLEOTIDE SEQUENCE [LARGE SCALE GENOMIC DNA]</scope>
    <source>
        <strain evidence="2 3">DW2-9</strain>
    </source>
</reference>
<sequence length="123" mass="13506">MSHKRLTQLQRIAEMKRDIELGRLARLAMAREGLTQERQRLQDLTRQAARDGQTSLPGAGAAALFACLTENRDGQITLEQARLEAEIARGKALAATAFGRASVLGKLSREARTAEKPPRPTET</sequence>
<name>A0A086Y424_9RHOB</name>
<evidence type="ECO:0000256" key="1">
    <source>
        <dbReference type="SAM" id="Coils"/>
    </source>
</evidence>
<gene>
    <name evidence="2" type="ORF">CG50_12600</name>
</gene>
<evidence type="ECO:0000313" key="3">
    <source>
        <dbReference type="Proteomes" id="UP000028824"/>
    </source>
</evidence>
<dbReference type="STRING" id="1105367.CG50_12600"/>
<dbReference type="RefSeq" id="WP_036635589.1">
    <property type="nucleotide sequence ID" value="NZ_JFZB01000005.1"/>
</dbReference>
<comment type="caution">
    <text evidence="2">The sequence shown here is derived from an EMBL/GenBank/DDBJ whole genome shotgun (WGS) entry which is preliminary data.</text>
</comment>